<reference evidence="1 2" key="1">
    <citation type="submission" date="2019-04" db="EMBL/GenBank/DDBJ databases">
        <title>Comparative genomics and transcriptomics to analyze fruiting body development in filamentous ascomycetes.</title>
        <authorList>
            <consortium name="DOE Joint Genome Institute"/>
            <person name="Lutkenhaus R."/>
            <person name="Traeger S."/>
            <person name="Breuer J."/>
            <person name="Kuo A."/>
            <person name="Lipzen A."/>
            <person name="Pangilinan J."/>
            <person name="Dilworth D."/>
            <person name="Sandor L."/>
            <person name="Poggeler S."/>
            <person name="Barry K."/>
            <person name="Grigoriev I.V."/>
            <person name="Nowrousian M."/>
        </authorList>
    </citation>
    <scope>NUCLEOTIDE SEQUENCE [LARGE SCALE GENOMIC DNA]</scope>
    <source>
        <strain evidence="1 2">CBS 389.68</strain>
    </source>
</reference>
<evidence type="ECO:0000313" key="2">
    <source>
        <dbReference type="Proteomes" id="UP000298138"/>
    </source>
</evidence>
<gene>
    <name evidence="1" type="ORF">EX30DRAFT_72626</name>
</gene>
<accession>A0A4S2MTZ7</accession>
<name>A0A4S2MTZ7_9PEZI</name>
<proteinExistence type="predicted"/>
<evidence type="ECO:0000313" key="1">
    <source>
        <dbReference type="EMBL" id="TGZ79957.1"/>
    </source>
</evidence>
<sequence length="193" mass="21918">MVIYRLLRPQRVFEPRSQFSNTHLLRKSIHARPVSFRVLQAMVVVGIYTLLPALETLALEYPTRARPTTPTTQAVSSELWFGVVFIKLFRGLGDFYLASTLMFNKPRIRDVNKPEQQIPYPLAHILSSLFLSMKHAWRHDPKEVVLLGESTMSERAALRCLVAWVSFNSTRLPYPPGLGSRSIRSGCLSHPGS</sequence>
<dbReference type="InParanoid" id="A0A4S2MTZ7"/>
<protein>
    <submittedName>
        <fullName evidence="1">Uncharacterized protein</fullName>
    </submittedName>
</protein>
<dbReference type="AlphaFoldDB" id="A0A4S2MTZ7"/>
<organism evidence="1 2">
    <name type="scientific">Ascodesmis nigricans</name>
    <dbReference type="NCBI Taxonomy" id="341454"/>
    <lineage>
        <taxon>Eukaryota</taxon>
        <taxon>Fungi</taxon>
        <taxon>Dikarya</taxon>
        <taxon>Ascomycota</taxon>
        <taxon>Pezizomycotina</taxon>
        <taxon>Pezizomycetes</taxon>
        <taxon>Pezizales</taxon>
        <taxon>Ascodesmidaceae</taxon>
        <taxon>Ascodesmis</taxon>
    </lineage>
</organism>
<keyword evidence="2" id="KW-1185">Reference proteome</keyword>
<dbReference type="EMBL" id="ML220128">
    <property type="protein sequence ID" value="TGZ79957.1"/>
    <property type="molecule type" value="Genomic_DNA"/>
</dbReference>
<dbReference type="Proteomes" id="UP000298138">
    <property type="component" value="Unassembled WGS sequence"/>
</dbReference>